<dbReference type="InterPro" id="IPR045254">
    <property type="entry name" value="Nit1/2_C-N_Hydrolase"/>
</dbReference>
<dbReference type="CDD" id="cd07572">
    <property type="entry name" value="nit"/>
    <property type="match status" value="1"/>
</dbReference>
<evidence type="ECO:0000313" key="5">
    <source>
        <dbReference type="Proteomes" id="UP001595817"/>
    </source>
</evidence>
<dbReference type="Pfam" id="PF00795">
    <property type="entry name" value="CN_hydrolase"/>
    <property type="match status" value="1"/>
</dbReference>
<dbReference type="GO" id="GO:0016787">
    <property type="term" value="F:hydrolase activity"/>
    <property type="evidence" value="ECO:0007669"/>
    <property type="project" value="UniProtKB-KW"/>
</dbReference>
<feature type="domain" description="CN hydrolase" evidence="3">
    <location>
        <begin position="1"/>
        <end position="247"/>
    </location>
</feature>
<evidence type="ECO:0000259" key="3">
    <source>
        <dbReference type="PROSITE" id="PS50263"/>
    </source>
</evidence>
<dbReference type="PROSITE" id="PS50263">
    <property type="entry name" value="CN_HYDROLASE"/>
    <property type="match status" value="1"/>
</dbReference>
<dbReference type="InterPro" id="IPR001110">
    <property type="entry name" value="UPF0012_CS"/>
</dbReference>
<dbReference type="PANTHER" id="PTHR23088:SF27">
    <property type="entry name" value="DEAMINATED GLUTATHIONE AMIDASE"/>
    <property type="match status" value="1"/>
</dbReference>
<sequence>MKVAVVQMNTKSNKEENLQKAEGFIRQAADNGATLVSLPEYFNYMGEEAGKLANAEEIANGQTVELLSDLAKQNEIYIHAGSMIEKHSEQKSYNTSLVIAPNGKIIGKYHKIHLFDIAINGVSSYMESNSIEGGDSSEMVELPFGKAGMAICYDLRFPELFRKYALEGCNILFLPAAFTQYTGMLHWETLLRARAIENQCYVIAAGQIGSHLPGKVCYGNSMIIDPWGTVVARAPEKEGVIYAELEEERVKSARESIPCLTHRKPQYY</sequence>
<dbReference type="Proteomes" id="UP001595817">
    <property type="component" value="Unassembled WGS sequence"/>
</dbReference>
<evidence type="ECO:0000256" key="2">
    <source>
        <dbReference type="ARBA" id="ARBA00022801"/>
    </source>
</evidence>
<accession>A0ABV8X482</accession>
<reference evidence="5" key="1">
    <citation type="journal article" date="2019" name="Int. J. Syst. Evol. Microbiol.">
        <title>The Global Catalogue of Microorganisms (GCM) 10K type strain sequencing project: providing services to taxonomists for standard genome sequencing and annotation.</title>
        <authorList>
            <consortium name="The Broad Institute Genomics Platform"/>
            <consortium name="The Broad Institute Genome Sequencing Center for Infectious Disease"/>
            <person name="Wu L."/>
            <person name="Ma J."/>
        </authorList>
    </citation>
    <scope>NUCLEOTIDE SEQUENCE [LARGE SCALE GENOMIC DNA]</scope>
    <source>
        <strain evidence="5">CCUG 59778</strain>
    </source>
</reference>
<gene>
    <name evidence="4" type="ORF">ACFOZY_05890</name>
</gene>
<dbReference type="RefSeq" id="WP_378153293.1">
    <property type="nucleotide sequence ID" value="NZ_JBHSEC010000006.1"/>
</dbReference>
<dbReference type="SUPFAM" id="SSF56317">
    <property type="entry name" value="Carbon-nitrogen hydrolase"/>
    <property type="match status" value="1"/>
</dbReference>
<proteinExistence type="inferred from homology"/>
<dbReference type="EMBL" id="JBHSEC010000006">
    <property type="protein sequence ID" value="MFC4409969.1"/>
    <property type="molecule type" value="Genomic_DNA"/>
</dbReference>
<comment type="similarity">
    <text evidence="1">Belongs to the carbon-nitrogen hydrolase superfamily. NIT1/NIT2 family.</text>
</comment>
<evidence type="ECO:0000313" key="4">
    <source>
        <dbReference type="EMBL" id="MFC4409969.1"/>
    </source>
</evidence>
<dbReference type="PROSITE" id="PS01227">
    <property type="entry name" value="UPF0012"/>
    <property type="match status" value="1"/>
</dbReference>
<dbReference type="InterPro" id="IPR003010">
    <property type="entry name" value="C-N_Hydrolase"/>
</dbReference>
<dbReference type="PANTHER" id="PTHR23088">
    <property type="entry name" value="NITRILASE-RELATED"/>
    <property type="match status" value="1"/>
</dbReference>
<organism evidence="4 5">
    <name type="scientific">Chungangia koreensis</name>
    <dbReference type="NCBI Taxonomy" id="752657"/>
    <lineage>
        <taxon>Bacteria</taxon>
        <taxon>Bacillati</taxon>
        <taxon>Bacillota</taxon>
        <taxon>Bacilli</taxon>
        <taxon>Lactobacillales</taxon>
        <taxon>Chungangia</taxon>
    </lineage>
</organism>
<protein>
    <submittedName>
        <fullName evidence="4">Carbon-nitrogen hydrolase family protein</fullName>
    </submittedName>
</protein>
<dbReference type="InterPro" id="IPR036526">
    <property type="entry name" value="C-N_Hydrolase_sf"/>
</dbReference>
<comment type="caution">
    <text evidence="4">The sequence shown here is derived from an EMBL/GenBank/DDBJ whole genome shotgun (WGS) entry which is preliminary data.</text>
</comment>
<evidence type="ECO:0000256" key="1">
    <source>
        <dbReference type="ARBA" id="ARBA00010613"/>
    </source>
</evidence>
<dbReference type="Gene3D" id="3.60.110.10">
    <property type="entry name" value="Carbon-nitrogen hydrolase"/>
    <property type="match status" value="1"/>
</dbReference>
<name>A0ABV8X482_9LACT</name>
<keyword evidence="5" id="KW-1185">Reference proteome</keyword>
<keyword evidence="2 4" id="KW-0378">Hydrolase</keyword>